<dbReference type="InterPro" id="IPR005797">
    <property type="entry name" value="Cyt_b/b6_N"/>
</dbReference>
<dbReference type="Pfam" id="PF13631">
    <property type="entry name" value="Cytochrom_B_N_2"/>
    <property type="match status" value="1"/>
</dbReference>
<dbReference type="RefSeq" id="WP_377457533.1">
    <property type="nucleotide sequence ID" value="NZ_JBHLUB010000001.1"/>
</dbReference>
<organism evidence="8 9">
    <name type="scientific">Micrococcoides hystricis</name>
    <dbReference type="NCBI Taxonomy" id="1572761"/>
    <lineage>
        <taxon>Bacteria</taxon>
        <taxon>Bacillati</taxon>
        <taxon>Actinomycetota</taxon>
        <taxon>Actinomycetes</taxon>
        <taxon>Micrococcales</taxon>
        <taxon>Micrococcaceae</taxon>
        <taxon>Micrococcoides</taxon>
    </lineage>
</organism>
<feature type="transmembrane region" description="Helical" evidence="6">
    <location>
        <begin position="50"/>
        <end position="69"/>
    </location>
</feature>
<dbReference type="SUPFAM" id="SSF81342">
    <property type="entry name" value="Transmembrane di-heme cytochromes"/>
    <property type="match status" value="1"/>
</dbReference>
<feature type="domain" description="Cytochrome b/b6 N-terminal region profile" evidence="7">
    <location>
        <begin position="17"/>
        <end position="243"/>
    </location>
</feature>
<feature type="transmembrane region" description="Helical" evidence="6">
    <location>
        <begin position="115"/>
        <end position="134"/>
    </location>
</feature>
<feature type="transmembrane region" description="Helical" evidence="6">
    <location>
        <begin position="445"/>
        <end position="462"/>
    </location>
</feature>
<dbReference type="PANTHER" id="PTHR19271:SF16">
    <property type="entry name" value="CYTOCHROME B"/>
    <property type="match status" value="1"/>
</dbReference>
<accession>A0ABV6P875</accession>
<dbReference type="PANTHER" id="PTHR19271">
    <property type="entry name" value="CYTOCHROME B"/>
    <property type="match status" value="1"/>
</dbReference>
<dbReference type="Proteomes" id="UP001589862">
    <property type="component" value="Unassembled WGS sequence"/>
</dbReference>
<dbReference type="PROSITE" id="PS51002">
    <property type="entry name" value="CYTB_NTER"/>
    <property type="match status" value="1"/>
</dbReference>
<dbReference type="InterPro" id="IPR016174">
    <property type="entry name" value="Di-haem_cyt_TM"/>
</dbReference>
<dbReference type="EC" id="7.1.1.8" evidence="2"/>
<evidence type="ECO:0000256" key="1">
    <source>
        <dbReference type="ARBA" id="ARBA00001971"/>
    </source>
</evidence>
<keyword evidence="6" id="KW-0472">Membrane</keyword>
<dbReference type="InterPro" id="IPR027387">
    <property type="entry name" value="Cytb/b6-like_sf"/>
</dbReference>
<reference evidence="8 9" key="1">
    <citation type="submission" date="2024-09" db="EMBL/GenBank/DDBJ databases">
        <authorList>
            <person name="Sun Q."/>
            <person name="Mori K."/>
        </authorList>
    </citation>
    <scope>NUCLEOTIDE SEQUENCE [LARGE SCALE GENOMIC DNA]</scope>
    <source>
        <strain evidence="8 9">NCAIM B.02604</strain>
    </source>
</reference>
<keyword evidence="6" id="KW-1133">Transmembrane helix</keyword>
<comment type="catalytic activity">
    <reaction evidence="4">
        <text>a quinol + 2 Fe(III)-[cytochrome c](out) = a quinone + 2 Fe(II)-[cytochrome c](out) + 2 H(+)(out)</text>
        <dbReference type="Rhea" id="RHEA:11484"/>
        <dbReference type="Rhea" id="RHEA-COMP:10350"/>
        <dbReference type="Rhea" id="RHEA-COMP:14399"/>
        <dbReference type="ChEBI" id="CHEBI:15378"/>
        <dbReference type="ChEBI" id="CHEBI:24646"/>
        <dbReference type="ChEBI" id="CHEBI:29033"/>
        <dbReference type="ChEBI" id="CHEBI:29034"/>
        <dbReference type="ChEBI" id="CHEBI:132124"/>
        <dbReference type="EC" id="7.1.1.8"/>
    </reaction>
</comment>
<feature type="transmembrane region" description="Helical" evidence="6">
    <location>
        <begin position="406"/>
        <end position="425"/>
    </location>
</feature>
<gene>
    <name evidence="8" type="ORF">ACFFFR_01315</name>
</gene>
<evidence type="ECO:0000256" key="4">
    <source>
        <dbReference type="ARBA" id="ARBA00029351"/>
    </source>
</evidence>
<comment type="caution">
    <text evidence="8">The sequence shown here is derived from an EMBL/GenBank/DDBJ whole genome shotgun (WGS) entry which is preliminary data.</text>
</comment>
<evidence type="ECO:0000256" key="6">
    <source>
        <dbReference type="SAM" id="Phobius"/>
    </source>
</evidence>
<feature type="transmembrane region" description="Helical" evidence="6">
    <location>
        <begin position="362"/>
        <end position="386"/>
    </location>
</feature>
<keyword evidence="9" id="KW-1185">Reference proteome</keyword>
<feature type="transmembrane region" description="Helical" evidence="6">
    <location>
        <begin position="211"/>
        <end position="235"/>
    </location>
</feature>
<evidence type="ECO:0000313" key="9">
    <source>
        <dbReference type="Proteomes" id="UP001589862"/>
    </source>
</evidence>
<evidence type="ECO:0000313" key="8">
    <source>
        <dbReference type="EMBL" id="MFC0581028.1"/>
    </source>
</evidence>
<name>A0ABV6P875_9MICC</name>
<dbReference type="EMBL" id="JBHLUB010000001">
    <property type="protein sequence ID" value="MFC0581028.1"/>
    <property type="molecule type" value="Genomic_DNA"/>
</dbReference>
<protein>
    <recommendedName>
        <fullName evidence="3">Cytochrome bc1 complex cytochrome b subunit</fullName>
        <ecNumber evidence="2">7.1.1.8</ecNumber>
    </recommendedName>
    <alternativeName>
        <fullName evidence="5">Cytochrome bc1 reductase complex subunit QcrB</fullName>
    </alternativeName>
</protein>
<evidence type="ECO:0000256" key="5">
    <source>
        <dbReference type="ARBA" id="ARBA00029568"/>
    </source>
</evidence>
<feature type="transmembrane region" description="Helical" evidence="6">
    <location>
        <begin position="268"/>
        <end position="289"/>
    </location>
</feature>
<feature type="transmembrane region" description="Helical" evidence="6">
    <location>
        <begin position="178"/>
        <end position="199"/>
    </location>
</feature>
<dbReference type="Gene3D" id="1.20.810.10">
    <property type="entry name" value="Cytochrome Bc1 Complex, Chain C"/>
    <property type="match status" value="2"/>
</dbReference>
<comment type="cofactor">
    <cofactor evidence="1">
        <name>heme</name>
        <dbReference type="ChEBI" id="CHEBI:30413"/>
    </cofactor>
</comment>
<keyword evidence="6" id="KW-0812">Transmembrane</keyword>
<proteinExistence type="predicted"/>
<evidence type="ECO:0000259" key="7">
    <source>
        <dbReference type="PROSITE" id="PS51002"/>
    </source>
</evidence>
<evidence type="ECO:0000256" key="2">
    <source>
        <dbReference type="ARBA" id="ARBA00012951"/>
    </source>
</evidence>
<sequence>MTTQQQEFIPATTTGRIANYVDTRTGASKMVREFGRKIFPDHWTFMFGEVALYTFVILLLSGTFLTLFFDPSMAHTTYLGSYKPLYGIEMSVAYASTLDISFDIRGGLFMRQVHHWAAILFVAAMSVHMLRVFFTGAFRRPRELNWVVGSILLVMGMAAGFTGYSLPDDLLSGNGLRIIDGVIKAIPVIGTYISFFFFGGEFPGEAVIGRLYMLHIMVIPAVILLLIAVHLFMVVTHKHTQYPGPGRTQRNVVGYPVGPVYAAKAGGFFFIVFGVVALLAAFFTINAVWNYGPYDPSPVSAGTQPDWYIGWVDGALRLMPGFLGAFPFEWQIPFPWGGDHIDPMHTAATGAWNLFPGGTNTIVWNVLLPMLPAAILIGGMMFWPWIERWVTKDNREHHLLDRPRNAPWRTGVGVAGVVWYAVMWAAASSDLVATHFHVALNDVTYWLRVLFIVGPFVGFIVARRIALALQRKDREIVLHGREAGIIEFSPAGGFSERHEQLDDYRLWKLVAFESPEYVPAQPNAKGRITRGEKSRARWSKLFFEDRVAPVTAAELAEARKHSAELALMQQRGHQDQLD</sequence>
<feature type="transmembrane region" description="Helical" evidence="6">
    <location>
        <begin position="146"/>
        <end position="166"/>
    </location>
</feature>
<evidence type="ECO:0000256" key="3">
    <source>
        <dbReference type="ARBA" id="ARBA00016116"/>
    </source>
</evidence>